<dbReference type="GO" id="GO:0016787">
    <property type="term" value="F:hydrolase activity"/>
    <property type="evidence" value="ECO:0007669"/>
    <property type="project" value="UniProtKB-KW"/>
</dbReference>
<gene>
    <name evidence="2" type="ORF">DSCA_18170</name>
</gene>
<evidence type="ECO:0000313" key="3">
    <source>
        <dbReference type="Proteomes" id="UP000427906"/>
    </source>
</evidence>
<dbReference type="KEGG" id="dalk:DSCA_18170"/>
<dbReference type="Proteomes" id="UP000427906">
    <property type="component" value="Chromosome"/>
</dbReference>
<evidence type="ECO:0000313" key="2">
    <source>
        <dbReference type="EMBL" id="BBO67887.1"/>
    </source>
</evidence>
<sequence length="231" mass="25465">MIRHGQASFGAADYDDLSAAGRQQARLLGDFFVRAGIRFDACWSGTLRRQRQTAGEVRARCRDAGQGMPGPTETADLNEYDYEAVLRALIPVIQQEDPGFINDVGNMLSDQRAFQKVFGRVMTRWASGRDNLDGVRPWSDFSARVTGVLENLMSAGDRGRQVAVFTSGGPIAAQVGRVMGLGAEKTISLSWQLVNASLTRFTFSRERITLSTFNEYGHLSFNGGARLVTYR</sequence>
<name>A0A5K7YTC5_9BACT</name>
<organism evidence="2 3">
    <name type="scientific">Desulfosarcina alkanivorans</name>
    <dbReference type="NCBI Taxonomy" id="571177"/>
    <lineage>
        <taxon>Bacteria</taxon>
        <taxon>Pseudomonadati</taxon>
        <taxon>Thermodesulfobacteriota</taxon>
        <taxon>Desulfobacteria</taxon>
        <taxon>Desulfobacterales</taxon>
        <taxon>Desulfosarcinaceae</taxon>
        <taxon>Desulfosarcina</taxon>
    </lineage>
</organism>
<reference evidence="2 3" key="1">
    <citation type="submission" date="2019-11" db="EMBL/GenBank/DDBJ databases">
        <title>Comparative genomics of hydrocarbon-degrading Desulfosarcina strains.</title>
        <authorList>
            <person name="Watanabe M."/>
            <person name="Kojima H."/>
            <person name="Fukui M."/>
        </authorList>
    </citation>
    <scope>NUCLEOTIDE SEQUENCE [LARGE SCALE GENOMIC DNA]</scope>
    <source>
        <strain evidence="2 3">PL12</strain>
    </source>
</reference>
<protein>
    <submittedName>
        <fullName evidence="2">Phosphoglycerate mutase</fullName>
    </submittedName>
</protein>
<dbReference type="SMART" id="SM00855">
    <property type="entry name" value="PGAM"/>
    <property type="match status" value="1"/>
</dbReference>
<keyword evidence="1" id="KW-0378">Hydrolase</keyword>
<proteinExistence type="predicted"/>
<evidence type="ECO:0000256" key="1">
    <source>
        <dbReference type="ARBA" id="ARBA00022801"/>
    </source>
</evidence>
<dbReference type="InterPro" id="IPR013078">
    <property type="entry name" value="His_Pase_superF_clade-1"/>
</dbReference>
<keyword evidence="3" id="KW-1185">Reference proteome</keyword>
<dbReference type="InterPro" id="IPR029033">
    <property type="entry name" value="His_PPase_superfam"/>
</dbReference>
<dbReference type="SUPFAM" id="SSF53254">
    <property type="entry name" value="Phosphoglycerate mutase-like"/>
    <property type="match status" value="1"/>
</dbReference>
<dbReference type="PANTHER" id="PTHR20935:SF0">
    <property type="entry name" value="SERINE_THREONINE-PROTEIN PHOSPHATASE PGAM5, MITOCHONDRIAL"/>
    <property type="match status" value="1"/>
</dbReference>
<dbReference type="PANTHER" id="PTHR20935">
    <property type="entry name" value="PHOSPHOGLYCERATE MUTASE-RELATED"/>
    <property type="match status" value="1"/>
</dbReference>
<dbReference type="InterPro" id="IPR051021">
    <property type="entry name" value="Mito_Ser/Thr_phosphatase"/>
</dbReference>
<dbReference type="EMBL" id="AP021874">
    <property type="protein sequence ID" value="BBO67887.1"/>
    <property type="molecule type" value="Genomic_DNA"/>
</dbReference>
<dbReference type="CDD" id="cd07067">
    <property type="entry name" value="HP_PGM_like"/>
    <property type="match status" value="1"/>
</dbReference>
<dbReference type="Pfam" id="PF00300">
    <property type="entry name" value="His_Phos_1"/>
    <property type="match status" value="1"/>
</dbReference>
<dbReference type="Gene3D" id="3.40.50.1240">
    <property type="entry name" value="Phosphoglycerate mutase-like"/>
    <property type="match status" value="1"/>
</dbReference>
<accession>A0A5K7YTC5</accession>
<dbReference type="AlphaFoldDB" id="A0A5K7YTC5"/>